<dbReference type="EMBL" id="CH408035">
    <property type="protein sequence ID" value="EAQ84113.1"/>
    <property type="molecule type" value="Genomic_DNA"/>
</dbReference>
<dbReference type="eggNOG" id="ENOG502SKET">
    <property type="taxonomic scope" value="Eukaryota"/>
</dbReference>
<dbReference type="AlphaFoldDB" id="Q2GND7"/>
<feature type="chain" id="PRO_5004208827" evidence="1">
    <location>
        <begin position="19"/>
        <end position="109"/>
    </location>
</feature>
<protein>
    <submittedName>
        <fullName evidence="2">Uncharacterized protein</fullName>
    </submittedName>
</protein>
<dbReference type="Proteomes" id="UP000001056">
    <property type="component" value="Unassembled WGS sequence"/>
</dbReference>
<dbReference type="STRING" id="306901.Q2GND7"/>
<dbReference type="OrthoDB" id="187522at2759"/>
<evidence type="ECO:0000256" key="1">
    <source>
        <dbReference type="SAM" id="SignalP"/>
    </source>
</evidence>
<dbReference type="GeneID" id="4396861"/>
<dbReference type="PANTHER" id="PTHR43264:SF1">
    <property type="entry name" value="INOSINE_URIDINE-PREFERRING NUCLEOSIDE HYDROLASE DOMAIN-CONTAINING PROTEIN"/>
    <property type="match status" value="1"/>
</dbReference>
<evidence type="ECO:0000313" key="2">
    <source>
        <dbReference type="EMBL" id="EAQ84113.1"/>
    </source>
</evidence>
<dbReference type="RefSeq" id="XP_001228444.1">
    <property type="nucleotide sequence ID" value="XM_001228443.1"/>
</dbReference>
<name>Q2GND7_CHAGB</name>
<keyword evidence="3" id="KW-1185">Reference proteome</keyword>
<proteinExistence type="predicted"/>
<dbReference type="VEuPathDB" id="FungiDB:CHGG_10517"/>
<organism evidence="2 3">
    <name type="scientific">Chaetomium globosum (strain ATCC 6205 / CBS 148.51 / DSM 1962 / NBRC 6347 / NRRL 1970)</name>
    <name type="common">Soil fungus</name>
    <dbReference type="NCBI Taxonomy" id="306901"/>
    <lineage>
        <taxon>Eukaryota</taxon>
        <taxon>Fungi</taxon>
        <taxon>Dikarya</taxon>
        <taxon>Ascomycota</taxon>
        <taxon>Pezizomycotina</taxon>
        <taxon>Sordariomycetes</taxon>
        <taxon>Sordariomycetidae</taxon>
        <taxon>Sordariales</taxon>
        <taxon>Chaetomiaceae</taxon>
        <taxon>Chaetomium</taxon>
    </lineage>
</organism>
<accession>Q2GND7</accession>
<sequence>MKRLAVLYLSFIGSLALAAKKNLIIDTDLFSDVDWYFTLGEYASKVAYHFSGGSLRWGHAEDAWDPVELYRKVLSEAEDSSVTIVSIGFLDNVRPPPNHHSPKHPNTQN</sequence>
<reference evidence="3" key="1">
    <citation type="journal article" date="2015" name="Genome Announc.">
        <title>Draft genome sequence of the cellulolytic fungus Chaetomium globosum.</title>
        <authorList>
            <person name="Cuomo C.A."/>
            <person name="Untereiner W.A."/>
            <person name="Ma L.-J."/>
            <person name="Grabherr M."/>
            <person name="Birren B.W."/>
        </authorList>
    </citation>
    <scope>NUCLEOTIDE SEQUENCE [LARGE SCALE GENOMIC DNA]</scope>
    <source>
        <strain evidence="3">ATCC 6205 / CBS 148.51 / DSM 1962 / NBRC 6347 / NRRL 1970</strain>
    </source>
</reference>
<dbReference type="HOGENOM" id="CLU_2183652_0_0_1"/>
<evidence type="ECO:0000313" key="3">
    <source>
        <dbReference type="Proteomes" id="UP000001056"/>
    </source>
</evidence>
<feature type="signal peptide" evidence="1">
    <location>
        <begin position="1"/>
        <end position="18"/>
    </location>
</feature>
<dbReference type="PANTHER" id="PTHR43264">
    <property type="match status" value="1"/>
</dbReference>
<dbReference type="InParanoid" id="Q2GND7"/>
<gene>
    <name evidence="2" type="ORF">CHGG_10517</name>
</gene>
<keyword evidence="1" id="KW-0732">Signal</keyword>